<dbReference type="AlphaFoldDB" id="A0A7W7LCE7"/>
<dbReference type="EMBL" id="JACHJG010000007">
    <property type="protein sequence ID" value="MBB4887610.1"/>
    <property type="molecule type" value="Genomic_DNA"/>
</dbReference>
<proteinExistence type="predicted"/>
<protein>
    <submittedName>
        <fullName evidence="2">Uncharacterized protein</fullName>
    </submittedName>
</protein>
<keyword evidence="3" id="KW-1185">Reference proteome</keyword>
<evidence type="ECO:0000256" key="1">
    <source>
        <dbReference type="SAM" id="MobiDB-lite"/>
    </source>
</evidence>
<evidence type="ECO:0000313" key="2">
    <source>
        <dbReference type="EMBL" id="MBB4887610.1"/>
    </source>
</evidence>
<evidence type="ECO:0000313" key="3">
    <source>
        <dbReference type="Proteomes" id="UP000556436"/>
    </source>
</evidence>
<name>A0A7W7LCE7_STRNE</name>
<accession>A0A7W7LCE7</accession>
<gene>
    <name evidence="2" type="ORF">FHS38_003664</name>
</gene>
<organism evidence="2 3">
    <name type="scientific">Streptomyces netropsis</name>
    <name type="common">Streptoverticillium netropsis</name>
    <dbReference type="NCBI Taxonomy" id="55404"/>
    <lineage>
        <taxon>Bacteria</taxon>
        <taxon>Bacillati</taxon>
        <taxon>Actinomycetota</taxon>
        <taxon>Actinomycetes</taxon>
        <taxon>Kitasatosporales</taxon>
        <taxon>Streptomycetaceae</taxon>
        <taxon>Streptomyces</taxon>
    </lineage>
</organism>
<dbReference type="Proteomes" id="UP000556436">
    <property type="component" value="Unassembled WGS sequence"/>
</dbReference>
<comment type="caution">
    <text evidence="2">The sequence shown here is derived from an EMBL/GenBank/DDBJ whole genome shotgun (WGS) entry which is preliminary data.</text>
</comment>
<feature type="region of interest" description="Disordered" evidence="1">
    <location>
        <begin position="1"/>
        <end position="35"/>
    </location>
</feature>
<reference evidence="2 3" key="1">
    <citation type="submission" date="2020-08" db="EMBL/GenBank/DDBJ databases">
        <title>Genomic Encyclopedia of Type Strains, Phase III (KMG-III): the genomes of soil and plant-associated and newly described type strains.</title>
        <authorList>
            <person name="Whitman W."/>
        </authorList>
    </citation>
    <scope>NUCLEOTIDE SEQUENCE [LARGE SCALE GENOMIC DNA]</scope>
    <source>
        <strain evidence="2 3">CECT 3265</strain>
    </source>
</reference>
<sequence length="35" mass="3632">MPSDLTFSDDLGSCGHLGPAEAARPHARPRTEPAA</sequence>